<organism evidence="2">
    <name type="scientific">Salix viminalis</name>
    <name type="common">Common osier</name>
    <name type="synonym">Basket willow</name>
    <dbReference type="NCBI Taxonomy" id="40686"/>
    <lineage>
        <taxon>Eukaryota</taxon>
        <taxon>Viridiplantae</taxon>
        <taxon>Streptophyta</taxon>
        <taxon>Embryophyta</taxon>
        <taxon>Tracheophyta</taxon>
        <taxon>Spermatophyta</taxon>
        <taxon>Magnoliopsida</taxon>
        <taxon>eudicotyledons</taxon>
        <taxon>Gunneridae</taxon>
        <taxon>Pentapetalae</taxon>
        <taxon>rosids</taxon>
        <taxon>fabids</taxon>
        <taxon>Malpighiales</taxon>
        <taxon>Salicaceae</taxon>
        <taxon>Saliceae</taxon>
        <taxon>Salix</taxon>
    </lineage>
</organism>
<dbReference type="CDD" id="cd00121">
    <property type="entry name" value="MATH"/>
    <property type="match status" value="1"/>
</dbReference>
<dbReference type="EMBL" id="CAADRP010001807">
    <property type="protein sequence ID" value="VFU52655.1"/>
    <property type="molecule type" value="Genomic_DNA"/>
</dbReference>
<dbReference type="PANTHER" id="PTHR46162:SF48">
    <property type="entry name" value="MATH DOMAIN-CONTAINING PROTEIN"/>
    <property type="match status" value="1"/>
</dbReference>
<dbReference type="InterPro" id="IPR008974">
    <property type="entry name" value="TRAF-like"/>
</dbReference>
<dbReference type="PANTHER" id="PTHR46162">
    <property type="entry name" value="TRAF-LIKE FAMILY PROTEIN"/>
    <property type="match status" value="1"/>
</dbReference>
<proteinExistence type="predicted"/>
<dbReference type="Pfam" id="PF22486">
    <property type="entry name" value="MATH_2"/>
    <property type="match status" value="2"/>
</dbReference>
<dbReference type="Gene3D" id="2.60.210.10">
    <property type="entry name" value="Apoptosis, Tumor Necrosis Factor Receptor Associated Protein 2, Chain A"/>
    <property type="match status" value="2"/>
</dbReference>
<dbReference type="PROSITE" id="PS50144">
    <property type="entry name" value="MATH"/>
    <property type="match status" value="1"/>
</dbReference>
<dbReference type="AlphaFoldDB" id="A0A6N2MEJ5"/>
<gene>
    <name evidence="2" type="ORF">SVIM_LOCUS362889</name>
</gene>
<protein>
    <recommendedName>
        <fullName evidence="1">MATH domain-containing protein</fullName>
    </recommendedName>
</protein>
<evidence type="ECO:0000313" key="2">
    <source>
        <dbReference type="EMBL" id="VFU52655.1"/>
    </source>
</evidence>
<feature type="domain" description="MATH" evidence="1">
    <location>
        <begin position="76"/>
        <end position="266"/>
    </location>
</feature>
<dbReference type="InterPro" id="IPR002083">
    <property type="entry name" value="MATH/TRAF_dom"/>
</dbReference>
<name>A0A6N2MEJ5_SALVM</name>
<reference evidence="2" key="1">
    <citation type="submission" date="2019-03" db="EMBL/GenBank/DDBJ databases">
        <authorList>
            <person name="Mank J."/>
            <person name="Almeida P."/>
        </authorList>
    </citation>
    <scope>NUCLEOTIDE SEQUENCE</scope>
    <source>
        <strain evidence="2">78183</strain>
    </source>
</reference>
<accession>A0A6N2MEJ5</accession>
<dbReference type="SUPFAM" id="SSF49599">
    <property type="entry name" value="TRAF domain-like"/>
    <property type="match status" value="2"/>
</dbReference>
<evidence type="ECO:0000259" key="1">
    <source>
        <dbReference type="PROSITE" id="PS50144"/>
    </source>
</evidence>
<sequence length="267" mass="30633">MLKDLLIGSTVEFDPSLSKTGPLRTAEFLGFEIFGKYQKTKMGLEVMKKKLKEEEKEAMEKVTVGRYGEEERHVAPAHYSMKIDSFSLLSEMVDNSYESREFEASGYKWKLVLYPNGDKSRNGDGYISLYLTPLVSLLVGKSMPSSDGTFTLEVQKFSELTEEFYYCQEVKALSERKYEAKGQALIFIFGLDDHTKFHAGWKLFVEFTLRIRDQVWSHHHEKTLRKLFDASVVDVWGLASFISLTDIKNQSNNFIVNDTLIVEGVLL</sequence>